<name>A0ABV2AH60_9EUKA</name>
<evidence type="ECO:0000313" key="2">
    <source>
        <dbReference type="Proteomes" id="UP001439008"/>
    </source>
</evidence>
<protein>
    <submittedName>
        <fullName evidence="1">Uncharacterized protein</fullName>
    </submittedName>
</protein>
<sequence>MVDLEKNESKTVKSVHKIILSHLANKKFKRLNGEYAILLIYKPKLNNNKGCYMSRMANFELTNTLLATQNPGLISNLPKTGPFASKPKVTSKKWNKTILLFF</sequence>
<organism evidence="1 2">
    <name type="scientific">Bonamia ostreae</name>
    <dbReference type="NCBI Taxonomy" id="126728"/>
    <lineage>
        <taxon>Eukaryota</taxon>
        <taxon>Sar</taxon>
        <taxon>Rhizaria</taxon>
        <taxon>Endomyxa</taxon>
        <taxon>Ascetosporea</taxon>
        <taxon>Haplosporida</taxon>
        <taxon>Bonamia</taxon>
    </lineage>
</organism>
<reference evidence="1 2" key="1">
    <citation type="journal article" date="2024" name="BMC Biol.">
        <title>Comparative genomics of Ascetosporea gives new insight into the evolutionary basis for animal parasitism in Rhizaria.</title>
        <authorList>
            <person name="Hiltunen Thoren M."/>
            <person name="Onut-Brannstrom I."/>
            <person name="Alfjorden A."/>
            <person name="Peckova H."/>
            <person name="Swords F."/>
            <person name="Hooper C."/>
            <person name="Holzer A.S."/>
            <person name="Bass D."/>
            <person name="Burki F."/>
        </authorList>
    </citation>
    <scope>NUCLEOTIDE SEQUENCE [LARGE SCALE GENOMIC DNA]</scope>
    <source>
        <strain evidence="1">20-A016</strain>
    </source>
</reference>
<comment type="caution">
    <text evidence="1">The sequence shown here is derived from an EMBL/GenBank/DDBJ whole genome shotgun (WGS) entry which is preliminary data.</text>
</comment>
<proteinExistence type="predicted"/>
<accession>A0ABV2AH60</accession>
<dbReference type="Proteomes" id="UP001439008">
    <property type="component" value="Unassembled WGS sequence"/>
</dbReference>
<dbReference type="EMBL" id="JBDODL010000090">
    <property type="protein sequence ID" value="MES1918592.1"/>
    <property type="molecule type" value="Genomic_DNA"/>
</dbReference>
<evidence type="ECO:0000313" key="1">
    <source>
        <dbReference type="EMBL" id="MES1918592.1"/>
    </source>
</evidence>
<keyword evidence="2" id="KW-1185">Reference proteome</keyword>
<gene>
    <name evidence="1" type="ORF">MHBO_000539</name>
</gene>